<reference evidence="2" key="2">
    <citation type="submission" date="2014-02" db="EMBL/GenBank/DDBJ databases">
        <title>Draft Genome Sequence of extremely halophilic bacteria Halorhodospira halochloris.</title>
        <authorList>
            <person name="Singh K.S."/>
        </authorList>
    </citation>
    <scope>NUCLEOTIDE SEQUENCE [LARGE SCALE GENOMIC DNA]</scope>
    <source>
        <strain evidence="2">A</strain>
    </source>
</reference>
<protein>
    <submittedName>
        <fullName evidence="1">Uncharacterized protein</fullName>
    </submittedName>
</protein>
<dbReference type="AlphaFoldDB" id="W8KUR8"/>
<keyword evidence="2" id="KW-1185">Reference proteome</keyword>
<evidence type="ECO:0000313" key="1">
    <source>
        <dbReference type="EMBL" id="AHK80742.1"/>
    </source>
</evidence>
<dbReference type="HOGENOM" id="CLU_1765480_0_0_6"/>
<proteinExistence type="predicted"/>
<name>W8KUR8_9GAMM</name>
<dbReference type="KEGG" id="hhc:M911_12160"/>
<gene>
    <name evidence="1" type="ORF">M911_12160</name>
</gene>
<evidence type="ECO:0000313" key="2">
    <source>
        <dbReference type="Proteomes" id="UP000019442"/>
    </source>
</evidence>
<dbReference type="EMBL" id="CP007268">
    <property type="protein sequence ID" value="AHK80742.1"/>
    <property type="molecule type" value="Genomic_DNA"/>
</dbReference>
<accession>W8KUR8</accession>
<sequence length="147" mass="16222">MCAGSDFGSTHVNKQLIFRNTDPLKMAGCWEQVAELLRSTIILDSASPPFVIHAINIPSFKCIYHAANIEFVSAHVGSLGKLLFEKACTLGVIDNSPFRNVESANSKSWNPLRNNGSDHVLEHAVAKPSLVSYTPNLFQITTPWLKR</sequence>
<organism evidence="1 2">
    <name type="scientific">Ectothiorhodospira haloalkaliphila</name>
    <dbReference type="NCBI Taxonomy" id="421628"/>
    <lineage>
        <taxon>Bacteria</taxon>
        <taxon>Pseudomonadati</taxon>
        <taxon>Pseudomonadota</taxon>
        <taxon>Gammaproteobacteria</taxon>
        <taxon>Chromatiales</taxon>
        <taxon>Ectothiorhodospiraceae</taxon>
        <taxon>Ectothiorhodospira</taxon>
    </lineage>
</organism>
<reference evidence="1 2" key="1">
    <citation type="journal article" date="2014" name="J Genomics">
        <title>Draft Genome Sequence of the Extremely Halophilic Phototrophic Purple Sulfur Bacterium Halorhodospira halochloris.</title>
        <authorList>
            <person name="Singh K.S."/>
            <person name="Kirksey J."/>
            <person name="Hoff W.D."/>
            <person name="Deole R."/>
        </authorList>
    </citation>
    <scope>NUCLEOTIDE SEQUENCE [LARGE SCALE GENOMIC DNA]</scope>
    <source>
        <strain evidence="1 2">A</strain>
    </source>
</reference>
<dbReference type="Proteomes" id="UP000019442">
    <property type="component" value="Chromosome"/>
</dbReference>